<dbReference type="GO" id="GO:0071973">
    <property type="term" value="P:bacterial-type flagellum-dependent cell motility"/>
    <property type="evidence" value="ECO:0007669"/>
    <property type="project" value="InterPro"/>
</dbReference>
<dbReference type="Proteomes" id="UP000011747">
    <property type="component" value="Unassembled WGS sequence"/>
</dbReference>
<dbReference type="GO" id="GO:0009424">
    <property type="term" value="C:bacterial-type flagellum hook"/>
    <property type="evidence" value="ECO:0007669"/>
    <property type="project" value="InterPro"/>
</dbReference>
<feature type="coiled-coil region" evidence="4">
    <location>
        <begin position="80"/>
        <end position="127"/>
    </location>
</feature>
<sequence>MRVTQSMLSNNMLRNLSSSYERLSKYQDQISTGKKVNRPSDDPVVVMKGISYRADLSEVQQYKRNFSEAYNWIENSDAALDNAGQALQRIRELVVEASNDTYDASQRQAISAEIKQLRDHLAEVANTKFGDKYLFNGANTTKKPVDLQANSGDGSFPEATQPVEIELSKGIYLPVNVPGEKVFGEQLFSDLKALTDDLDQGKNPASYLDQIDQHIDAINNARADLGARQNRLEMMESRVDNQEVIATKVLSDNEDVDYEKAITDLTAQESVHRAALAVGARVLQPTLMDFLT</sequence>
<dbReference type="InterPro" id="IPR001492">
    <property type="entry name" value="Flagellin"/>
</dbReference>
<dbReference type="NCBIfam" id="TIGR02550">
    <property type="entry name" value="flagell_flgL"/>
    <property type="match status" value="1"/>
</dbReference>
<accession>G9QM27</accession>
<dbReference type="InterPro" id="IPR013384">
    <property type="entry name" value="Flagell_FlgL"/>
</dbReference>
<dbReference type="RefSeq" id="WP_004439688.1">
    <property type="nucleotide sequence ID" value="NZ_JH414756.1"/>
</dbReference>
<dbReference type="AlphaFoldDB" id="G9QM27"/>
<comment type="caution">
    <text evidence="7">The sequence shown here is derived from an EMBL/GenBank/DDBJ whole genome shotgun (WGS) entry which is preliminary data.</text>
</comment>
<dbReference type="PANTHER" id="PTHR42792:SF1">
    <property type="entry name" value="FLAGELLAR HOOK-ASSOCIATED PROTEIN 3"/>
    <property type="match status" value="1"/>
</dbReference>
<comment type="similarity">
    <text evidence="2">Belongs to the bacterial flagellin family.</text>
</comment>
<dbReference type="PATRIC" id="fig|665952.3.peg.2126"/>
<evidence type="ECO:0000313" key="8">
    <source>
        <dbReference type="Proteomes" id="UP000011747"/>
    </source>
</evidence>
<evidence type="ECO:0000313" key="7">
    <source>
        <dbReference type="EMBL" id="EHL77354.1"/>
    </source>
</evidence>
<dbReference type="EMBL" id="ACWF01000114">
    <property type="protein sequence ID" value="EHL77354.1"/>
    <property type="molecule type" value="Genomic_DNA"/>
</dbReference>
<comment type="subcellular location">
    <subcellularLocation>
        <location evidence="1">Bacterial flagellum</location>
    </subcellularLocation>
</comment>
<proteinExistence type="inferred from homology"/>
<dbReference type="Gene3D" id="1.20.1330.10">
    <property type="entry name" value="f41 fragment of flagellin, N-terminal domain"/>
    <property type="match status" value="1"/>
</dbReference>
<dbReference type="HOGENOM" id="CLU_024437_2_1_9"/>
<dbReference type="Pfam" id="PF00700">
    <property type="entry name" value="Flagellin_C"/>
    <property type="match status" value="1"/>
</dbReference>
<keyword evidence="3" id="KW-0975">Bacterial flagellum</keyword>
<keyword evidence="4" id="KW-0175">Coiled coil</keyword>
<keyword evidence="8" id="KW-1185">Reference proteome</keyword>
<gene>
    <name evidence="7" type="ORF">HMPREF1015_02085</name>
</gene>
<dbReference type="Pfam" id="PF00669">
    <property type="entry name" value="Flagellin_N"/>
    <property type="match status" value="1"/>
</dbReference>
<evidence type="ECO:0000256" key="2">
    <source>
        <dbReference type="ARBA" id="ARBA00005709"/>
    </source>
</evidence>
<evidence type="ECO:0000259" key="5">
    <source>
        <dbReference type="Pfam" id="PF00669"/>
    </source>
</evidence>
<keyword evidence="7" id="KW-0282">Flagellum</keyword>
<dbReference type="InterPro" id="IPR001029">
    <property type="entry name" value="Flagellin_N"/>
</dbReference>
<feature type="domain" description="Flagellin C-terminal" evidence="6">
    <location>
        <begin position="208"/>
        <end position="284"/>
    </location>
</feature>
<evidence type="ECO:0000256" key="1">
    <source>
        <dbReference type="ARBA" id="ARBA00004365"/>
    </source>
</evidence>
<dbReference type="GO" id="GO:0005198">
    <property type="term" value="F:structural molecule activity"/>
    <property type="evidence" value="ECO:0007669"/>
    <property type="project" value="InterPro"/>
</dbReference>
<protein>
    <submittedName>
        <fullName evidence="7">Flagellar hook-associated protein 3</fullName>
    </submittedName>
</protein>
<reference evidence="7 8" key="1">
    <citation type="submission" date="2011-09" db="EMBL/GenBank/DDBJ databases">
        <title>The Genome Sequence of Bacillus smithii 7_3_47FAA.</title>
        <authorList>
            <consortium name="The Broad Institute Genome Sequencing Platform"/>
            <person name="Earl A."/>
            <person name="Ward D."/>
            <person name="Feldgarden M."/>
            <person name="Gevers D."/>
            <person name="Daigneault M."/>
            <person name="Strauss J."/>
            <person name="Allen-Vercoe E."/>
            <person name="Young S.K."/>
            <person name="Zeng Q."/>
            <person name="Gargeya S."/>
            <person name="Fitzgerald M."/>
            <person name="Haas B."/>
            <person name="Abouelleil A."/>
            <person name="Alvarado L."/>
            <person name="Arachchi H.M."/>
            <person name="Berlin A."/>
            <person name="Brown A."/>
            <person name="Chapman S.B."/>
            <person name="Chen Z."/>
            <person name="Dunbar C."/>
            <person name="Freedman E."/>
            <person name="Gearin G."/>
            <person name="Goldberg J."/>
            <person name="Griggs A."/>
            <person name="Gujja S."/>
            <person name="Heiman D."/>
            <person name="Howarth C."/>
            <person name="Larson L."/>
            <person name="Lui A."/>
            <person name="MacDonald P.J.P."/>
            <person name="Montmayeur A."/>
            <person name="Murphy C."/>
            <person name="Neiman D."/>
            <person name="Pearson M."/>
            <person name="Priest M."/>
            <person name="Roberts A."/>
            <person name="Saif S."/>
            <person name="Shea T."/>
            <person name="Shenoy N."/>
            <person name="Sisk P."/>
            <person name="Stolte C."/>
            <person name="Sykes S."/>
            <person name="Wortman J."/>
            <person name="Nusbaum C."/>
            <person name="Birren B."/>
        </authorList>
    </citation>
    <scope>NUCLEOTIDE SEQUENCE [LARGE SCALE GENOMIC DNA]</scope>
    <source>
        <strain evidence="7 8">7_3_47FAA</strain>
    </source>
</reference>
<dbReference type="PANTHER" id="PTHR42792">
    <property type="entry name" value="FLAGELLIN"/>
    <property type="match status" value="1"/>
</dbReference>
<evidence type="ECO:0000259" key="6">
    <source>
        <dbReference type="Pfam" id="PF00700"/>
    </source>
</evidence>
<keyword evidence="7" id="KW-0969">Cilium</keyword>
<evidence type="ECO:0000256" key="4">
    <source>
        <dbReference type="SAM" id="Coils"/>
    </source>
</evidence>
<dbReference type="InterPro" id="IPR046358">
    <property type="entry name" value="Flagellin_C"/>
</dbReference>
<dbReference type="SUPFAM" id="SSF64518">
    <property type="entry name" value="Phase 1 flagellin"/>
    <property type="match status" value="1"/>
</dbReference>
<keyword evidence="7" id="KW-0966">Cell projection</keyword>
<evidence type="ECO:0000256" key="3">
    <source>
        <dbReference type="ARBA" id="ARBA00023143"/>
    </source>
</evidence>
<name>G9QM27_9BACI</name>
<organism evidence="7 8">
    <name type="scientific">Bacillus smithii 7_3_47FAA</name>
    <dbReference type="NCBI Taxonomy" id="665952"/>
    <lineage>
        <taxon>Bacteria</taxon>
        <taxon>Bacillati</taxon>
        <taxon>Bacillota</taxon>
        <taxon>Bacilli</taxon>
        <taxon>Bacillales</taxon>
        <taxon>Bacillaceae</taxon>
        <taxon>Bacillus</taxon>
    </lineage>
</organism>
<feature type="domain" description="Flagellin N-terminal" evidence="5">
    <location>
        <begin position="5"/>
        <end position="140"/>
    </location>
</feature>